<protein>
    <submittedName>
        <fullName evidence="2">TRAP transporter solute receptor, TAXI family</fullName>
    </submittedName>
</protein>
<dbReference type="InterPro" id="IPR011852">
    <property type="entry name" value="TRAP_TAXI"/>
</dbReference>
<proteinExistence type="predicted"/>
<dbReference type="AlphaFoldDB" id="A0A1M7HXY9"/>
<dbReference type="PANTHER" id="PTHR42941:SF1">
    <property type="entry name" value="SLL1037 PROTEIN"/>
    <property type="match status" value="1"/>
</dbReference>
<dbReference type="SUPFAM" id="SSF53850">
    <property type="entry name" value="Periplasmic binding protein-like II"/>
    <property type="match status" value="1"/>
</dbReference>
<feature type="chain" id="PRO_5009926687" evidence="1">
    <location>
        <begin position="22"/>
        <end position="359"/>
    </location>
</feature>
<reference evidence="2 3" key="1">
    <citation type="submission" date="2016-11" db="EMBL/GenBank/DDBJ databases">
        <authorList>
            <person name="Varghese N."/>
            <person name="Submissions S."/>
        </authorList>
    </citation>
    <scope>NUCLEOTIDE SEQUENCE [LARGE SCALE GENOMIC DNA]</scope>
    <source>
        <strain evidence="2 3">DSM 28249</strain>
    </source>
</reference>
<sequence length="359" mass="39687">MPRLKMKTLALAAVTSLTAIAGGDRAAQAVEAIPVLLCPFGCGPMAGDTILMNQLIQAQSEVMILPQETPGYNYNIREMALNESKRKTSIFATEDTLIQVAYQGGQGSMAEFLPEPVQIPWKLLYGEAWWGQGKFLATFDCSLKTMADLKGKRISLGLRGQSDWGVFSRLFLEYGYGVTPENTDIRHMTPGQLTQQLIDGATDAAVTPIGAEPTLTNFLIPGPVRQLEATGKKICYLGVTKEIVDKLNEQFDATWIHVTLPPNTLPHQDEPLGVGFNRAYKAAHEDFSEETAYKLVKAVAEIGPKMKELHALWNIWNPELMTCGLSEENAHPGAIRAFKELGWWELTEKCDPMTYPEVK</sequence>
<accession>A0A1M7HXY9</accession>
<gene>
    <name evidence="2" type="ORF">SAMN05443432_106191</name>
</gene>
<keyword evidence="1" id="KW-0732">Signal</keyword>
<dbReference type="RefSeq" id="WP_149780003.1">
    <property type="nucleotide sequence ID" value="NZ_FRCB01000006.1"/>
</dbReference>
<evidence type="ECO:0000313" key="2">
    <source>
        <dbReference type="EMBL" id="SHM33392.1"/>
    </source>
</evidence>
<feature type="signal peptide" evidence="1">
    <location>
        <begin position="1"/>
        <end position="21"/>
    </location>
</feature>
<keyword evidence="2" id="KW-0675">Receptor</keyword>
<dbReference type="Pfam" id="PF16868">
    <property type="entry name" value="NMT1_3"/>
    <property type="match status" value="1"/>
</dbReference>
<dbReference type="PANTHER" id="PTHR42941">
    <property type="entry name" value="SLL1037 PROTEIN"/>
    <property type="match status" value="1"/>
</dbReference>
<dbReference type="NCBIfam" id="TIGR02122">
    <property type="entry name" value="TRAP_TAXI"/>
    <property type="match status" value="1"/>
</dbReference>
<dbReference type="EMBL" id="FRCB01000006">
    <property type="protein sequence ID" value="SHM33392.1"/>
    <property type="molecule type" value="Genomic_DNA"/>
</dbReference>
<evidence type="ECO:0000256" key="1">
    <source>
        <dbReference type="SAM" id="SignalP"/>
    </source>
</evidence>
<keyword evidence="3" id="KW-1185">Reference proteome</keyword>
<evidence type="ECO:0000313" key="3">
    <source>
        <dbReference type="Proteomes" id="UP000322545"/>
    </source>
</evidence>
<organism evidence="2 3">
    <name type="scientific">Roseovarius litoreus</name>
    <dbReference type="NCBI Taxonomy" id="1155722"/>
    <lineage>
        <taxon>Bacteria</taxon>
        <taxon>Pseudomonadati</taxon>
        <taxon>Pseudomonadota</taxon>
        <taxon>Alphaproteobacteria</taxon>
        <taxon>Rhodobacterales</taxon>
        <taxon>Roseobacteraceae</taxon>
        <taxon>Roseovarius</taxon>
    </lineage>
</organism>
<dbReference type="Gene3D" id="3.40.190.10">
    <property type="entry name" value="Periplasmic binding protein-like II"/>
    <property type="match status" value="2"/>
</dbReference>
<dbReference type="Proteomes" id="UP000322545">
    <property type="component" value="Unassembled WGS sequence"/>
</dbReference>
<name>A0A1M7HXY9_9RHOB</name>